<feature type="region of interest" description="Disordered" evidence="1">
    <location>
        <begin position="173"/>
        <end position="229"/>
    </location>
</feature>
<accession>A0A5C7Y2Y4</accession>
<feature type="transmembrane region" description="Helical" evidence="2">
    <location>
        <begin position="95"/>
        <end position="119"/>
    </location>
</feature>
<reference evidence="3 4" key="1">
    <citation type="submission" date="2018-09" db="EMBL/GenBank/DDBJ databases">
        <title>Metagenome Assembled Genomes from an Advanced Water Purification Facility.</title>
        <authorList>
            <person name="Stamps B.W."/>
            <person name="Spear J.R."/>
        </authorList>
    </citation>
    <scope>NUCLEOTIDE SEQUENCE [LARGE SCALE GENOMIC DNA]</scope>
    <source>
        <strain evidence="3">Bin_29_2</strain>
    </source>
</reference>
<protein>
    <submittedName>
        <fullName evidence="3">Uncharacterized protein</fullName>
    </submittedName>
</protein>
<comment type="caution">
    <text evidence="3">The sequence shown here is derived from an EMBL/GenBank/DDBJ whole genome shotgun (WGS) entry which is preliminary data.</text>
</comment>
<evidence type="ECO:0000256" key="2">
    <source>
        <dbReference type="SAM" id="Phobius"/>
    </source>
</evidence>
<dbReference type="Proteomes" id="UP000321797">
    <property type="component" value="Unassembled WGS sequence"/>
</dbReference>
<proteinExistence type="predicted"/>
<gene>
    <name evidence="3" type="ORF">E6Q54_11860</name>
</gene>
<sequence>MTDPAYAAQQPTYAPPRRSSSAALMFLTGGLAAACTAGALVLGSQPACHEVPRPPTDTHVCDGLYYESSRASCRDRLRTSDAHYPPPSICTVSPMVLPLGVGGGVAGLAFLGLAGSAVVRRRDTIAASAATAWDRYQAAAPARAEANRKARENIGRVAGAAAATAANAAEAFRERRAERDVPPSASYPDDVHDYPDFEPMADPASDAPTVTDTTVPTDNAASDGGGWGF</sequence>
<keyword evidence="2" id="KW-0812">Transmembrane</keyword>
<keyword evidence="2" id="KW-1133">Transmembrane helix</keyword>
<evidence type="ECO:0000256" key="1">
    <source>
        <dbReference type="SAM" id="MobiDB-lite"/>
    </source>
</evidence>
<organism evidence="3 4">
    <name type="scientific">Mycolicibacter arupensis</name>
    <dbReference type="NCBI Taxonomy" id="342002"/>
    <lineage>
        <taxon>Bacteria</taxon>
        <taxon>Bacillati</taxon>
        <taxon>Actinomycetota</taxon>
        <taxon>Actinomycetes</taxon>
        <taxon>Mycobacteriales</taxon>
        <taxon>Mycobacteriaceae</taxon>
        <taxon>Mycolicibacter</taxon>
    </lineage>
</organism>
<feature type="compositionally biased region" description="Low complexity" evidence="1">
    <location>
        <begin position="201"/>
        <end position="221"/>
    </location>
</feature>
<keyword evidence="2" id="KW-0472">Membrane</keyword>
<dbReference type="AlphaFoldDB" id="A0A5C7Y2Y4"/>
<dbReference type="EMBL" id="SSGD01000061">
    <property type="protein sequence ID" value="TXI55916.1"/>
    <property type="molecule type" value="Genomic_DNA"/>
</dbReference>
<dbReference type="RefSeq" id="WP_276760761.1">
    <property type="nucleotide sequence ID" value="NZ_SSGD01000061.1"/>
</dbReference>
<name>A0A5C7Y2Y4_9MYCO</name>
<evidence type="ECO:0000313" key="3">
    <source>
        <dbReference type="EMBL" id="TXI55916.1"/>
    </source>
</evidence>
<feature type="transmembrane region" description="Helical" evidence="2">
    <location>
        <begin position="21"/>
        <end position="42"/>
    </location>
</feature>
<evidence type="ECO:0000313" key="4">
    <source>
        <dbReference type="Proteomes" id="UP000321797"/>
    </source>
</evidence>